<accession>A0A5J4TTG1</accession>
<sequence>MIMKQLYGTTSQMSGNAEIKIMKNNNNSKEIGKLGWISVLGGMKVEMAESSIYLNSISFIGINLSPLLNAKGLIHIIAYNSEQKLLNCTFQNIIIEGAGGNAIRIMNSESNLITATISNCQFANINSVGDSNGQGGSAIFAQLKDQSSLIIEDSSQFYRCIVDKGNGGAIYIDIDFTSEFEFKISDALIQECEAKVNSSSSSPTGYGGGIFLTGSGDYDPSSKRLDLKGMKIFNNIADKSGQSLYVVMAKLAEWCQYGIAGEYVKGNYSDGISNKNELQGIPESPISFNSYSSLQINQQQKYLEYYWNTEINCIDLTGKTEQECECIDNDPRSDICIPQIDCTDVTGKTQQECECIDNDPRIDICQSQIECTDLTGKTKQECPCLNNDIRYECQKACVPSQLDSVTDQCPCFSYNDPRAACQTIIMPSEDTPIDESSPCLVMNDPRAACQTIIMPSEDTPIDESSPCLVMNDPRAACQTIIMPS</sequence>
<gene>
    <name evidence="1" type="ORF">EZS28_043284</name>
</gene>
<reference evidence="1 2" key="1">
    <citation type="submission" date="2019-03" db="EMBL/GenBank/DDBJ databases">
        <title>Single cell metagenomics reveals metabolic interactions within the superorganism composed of flagellate Streblomastix strix and complex community of Bacteroidetes bacteria on its surface.</title>
        <authorList>
            <person name="Treitli S.C."/>
            <person name="Kolisko M."/>
            <person name="Husnik F."/>
            <person name="Keeling P."/>
            <person name="Hampl V."/>
        </authorList>
    </citation>
    <scope>NUCLEOTIDE SEQUENCE [LARGE SCALE GENOMIC DNA]</scope>
    <source>
        <strain evidence="1">ST1C</strain>
    </source>
</reference>
<dbReference type="EMBL" id="SNRW01025903">
    <property type="protein sequence ID" value="KAA6361189.1"/>
    <property type="molecule type" value="Genomic_DNA"/>
</dbReference>
<evidence type="ECO:0000313" key="2">
    <source>
        <dbReference type="Proteomes" id="UP000324800"/>
    </source>
</evidence>
<organism evidence="1 2">
    <name type="scientific">Streblomastix strix</name>
    <dbReference type="NCBI Taxonomy" id="222440"/>
    <lineage>
        <taxon>Eukaryota</taxon>
        <taxon>Metamonada</taxon>
        <taxon>Preaxostyla</taxon>
        <taxon>Oxymonadida</taxon>
        <taxon>Streblomastigidae</taxon>
        <taxon>Streblomastix</taxon>
    </lineage>
</organism>
<evidence type="ECO:0008006" key="3">
    <source>
        <dbReference type="Google" id="ProtNLM"/>
    </source>
</evidence>
<dbReference type="Proteomes" id="UP000324800">
    <property type="component" value="Unassembled WGS sequence"/>
</dbReference>
<name>A0A5J4TTG1_9EUKA</name>
<dbReference type="SUPFAM" id="SSF51126">
    <property type="entry name" value="Pectin lyase-like"/>
    <property type="match status" value="1"/>
</dbReference>
<feature type="non-terminal residue" evidence="1">
    <location>
        <position position="484"/>
    </location>
</feature>
<comment type="caution">
    <text evidence="1">The sequence shown here is derived from an EMBL/GenBank/DDBJ whole genome shotgun (WGS) entry which is preliminary data.</text>
</comment>
<dbReference type="InterPro" id="IPR011050">
    <property type="entry name" value="Pectin_lyase_fold/virulence"/>
</dbReference>
<dbReference type="AlphaFoldDB" id="A0A5J4TTG1"/>
<protein>
    <recommendedName>
        <fullName evidence="3">Right handed beta helix domain-containing protein</fullName>
    </recommendedName>
</protein>
<evidence type="ECO:0000313" key="1">
    <source>
        <dbReference type="EMBL" id="KAA6361189.1"/>
    </source>
</evidence>
<proteinExistence type="predicted"/>